<keyword evidence="6" id="KW-1185">Reference proteome</keyword>
<proteinExistence type="predicted"/>
<keyword evidence="1" id="KW-0175">Coiled coil</keyword>
<feature type="region of interest" description="Disordered" evidence="2">
    <location>
        <begin position="512"/>
        <end position="548"/>
    </location>
</feature>
<dbReference type="PANTHER" id="PTHR15503">
    <property type="entry name" value="LDOC1 RELATED"/>
    <property type="match status" value="1"/>
</dbReference>
<dbReference type="InterPro" id="IPR021109">
    <property type="entry name" value="Peptidase_aspartic_dom_sf"/>
</dbReference>
<feature type="coiled-coil region" evidence="1">
    <location>
        <begin position="1"/>
        <end position="28"/>
    </location>
</feature>
<dbReference type="SUPFAM" id="SSF50630">
    <property type="entry name" value="Acid proteases"/>
    <property type="match status" value="1"/>
</dbReference>
<dbReference type="OrthoDB" id="3250101at2759"/>
<dbReference type="CDD" id="cd00303">
    <property type="entry name" value="retropepsin_like"/>
    <property type="match status" value="1"/>
</dbReference>
<dbReference type="EMBL" id="LSSK01000591">
    <property type="protein sequence ID" value="OMH82806.1"/>
    <property type="molecule type" value="Genomic_DNA"/>
</dbReference>
<dbReference type="PANTHER" id="PTHR15503:SF22">
    <property type="entry name" value="TRANSPOSON TY3-I GAG POLYPROTEIN"/>
    <property type="match status" value="1"/>
</dbReference>
<evidence type="ECO:0000313" key="5">
    <source>
        <dbReference type="EMBL" id="OMH82806.1"/>
    </source>
</evidence>
<evidence type="ECO:0000256" key="1">
    <source>
        <dbReference type="SAM" id="Coils"/>
    </source>
</evidence>
<protein>
    <submittedName>
        <fullName evidence="5">Retrotransposon-derived protein PEG10</fullName>
    </submittedName>
</protein>
<evidence type="ECO:0000256" key="2">
    <source>
        <dbReference type="SAM" id="MobiDB-lite"/>
    </source>
</evidence>
<feature type="domain" description="DUF4939" evidence="3">
    <location>
        <begin position="23"/>
        <end position="122"/>
    </location>
</feature>
<evidence type="ECO:0000313" key="6">
    <source>
        <dbReference type="Proteomes" id="UP000188320"/>
    </source>
</evidence>
<feature type="non-terminal residue" evidence="5">
    <location>
        <position position="745"/>
    </location>
</feature>
<name>A0A1R1PP93_ZANCU</name>
<feature type="domain" description="Tf2-1-like SH3-like" evidence="4">
    <location>
        <begin position="700"/>
        <end position="745"/>
    </location>
</feature>
<reference evidence="6" key="1">
    <citation type="submission" date="2017-01" db="EMBL/GenBank/DDBJ databases">
        <authorList>
            <person name="Wang Y."/>
            <person name="White M."/>
            <person name="Kvist S."/>
            <person name="Moncalvo J.-M."/>
        </authorList>
    </citation>
    <scope>NUCLEOTIDE SEQUENCE [LARGE SCALE GENOMIC DNA]</scope>
    <source>
        <strain evidence="6">COL-18-3</strain>
    </source>
</reference>
<evidence type="ECO:0000259" key="4">
    <source>
        <dbReference type="Pfam" id="PF24626"/>
    </source>
</evidence>
<dbReference type="Proteomes" id="UP000188320">
    <property type="component" value="Unassembled WGS sequence"/>
</dbReference>
<evidence type="ECO:0000259" key="3">
    <source>
        <dbReference type="Pfam" id="PF16297"/>
    </source>
</evidence>
<dbReference type="AlphaFoldDB" id="A0A1R1PP93"/>
<dbReference type="Pfam" id="PF24626">
    <property type="entry name" value="SH3_Tf2-1"/>
    <property type="match status" value="1"/>
</dbReference>
<sequence>MDSIEERLNKLTLEIQILKNENQQLKDLSTRDSTPHTHVATSRISLPERYDGDRRQYRGFVNQCKLLFLTHHDQYETGSAKVGLVMSLLSGNALLWASPFIEKNSPVLYNFEMFLKEFSRVFDDPQRTQTANDAVRALRQGPQSVAIYASEFRRLIMDLDWNESAYVSQFAEGLNDNILDALALFKTPQDLEDYINAAINIDTRLTRRKEDKVRKKRGFPLQLQPNTNQFEPMQVDSLQKVVSNQERERRMKKGLEGELSLDHTKDKITPPIKISKDSIHHNLSSLAYPQHEHRFYFTVIIHLSSTKLIKVLAMIDSGASGIFIDSDFVKNKGIPIIKKPNSVPVEFVDGTQMTGGPITHESKQLLLQANRTHWEYIKFEILPSTHADIILGLPWLEKHQPTILWKQRMIKFENTYCQKNCQKKTVSVTTRVKSPPRFGLSAPTFGVQVNLPSVLPPATLEQSTQDCFKVNQQPYNQILNQGFNIRKQNHDYKINQDLDHNQIKYQDITNEADTDQDQNQDNDNDQNQDNDQDQNQNQDNDQEQDQENNIDQDQKNIIDQDQEVNQDQDQKNNIDQDTKVYHDYYNANHKNQEKEYDYERDHENKYGFNFEENSIAESIDIANINDDLESVISEMDSVHSYKNVMESQFESASKPIMPSVLHSPPPPSPPLPVEPIPKETYKKFADKKRSDSSEFRPGVKVWLSQVNLPCQRTSAKLDYKYTGPFTITEMVNPVAARLELPPSMK</sequence>
<dbReference type="Gene3D" id="2.40.70.10">
    <property type="entry name" value="Acid Proteases"/>
    <property type="match status" value="1"/>
</dbReference>
<dbReference type="InterPro" id="IPR032549">
    <property type="entry name" value="DUF4939"/>
</dbReference>
<dbReference type="Pfam" id="PF08284">
    <property type="entry name" value="RVP_2"/>
    <property type="match status" value="1"/>
</dbReference>
<dbReference type="InterPro" id="IPR056924">
    <property type="entry name" value="SH3_Tf2-1"/>
</dbReference>
<gene>
    <name evidence="5" type="ORF">AX774_g3704</name>
</gene>
<accession>A0A1R1PP93</accession>
<comment type="caution">
    <text evidence="5">The sequence shown here is derived from an EMBL/GenBank/DDBJ whole genome shotgun (WGS) entry which is preliminary data.</text>
</comment>
<dbReference type="InterPro" id="IPR032567">
    <property type="entry name" value="RTL1-rel"/>
</dbReference>
<feature type="compositionally biased region" description="Acidic residues" evidence="2">
    <location>
        <begin position="512"/>
        <end position="532"/>
    </location>
</feature>
<organism evidence="5 6">
    <name type="scientific">Zancudomyces culisetae</name>
    <name type="common">Gut fungus</name>
    <name type="synonym">Smittium culisetae</name>
    <dbReference type="NCBI Taxonomy" id="1213189"/>
    <lineage>
        <taxon>Eukaryota</taxon>
        <taxon>Fungi</taxon>
        <taxon>Fungi incertae sedis</taxon>
        <taxon>Zoopagomycota</taxon>
        <taxon>Kickxellomycotina</taxon>
        <taxon>Harpellomycetes</taxon>
        <taxon>Harpellales</taxon>
        <taxon>Legeriomycetaceae</taxon>
        <taxon>Zancudomyces</taxon>
    </lineage>
</organism>
<dbReference type="Pfam" id="PF16297">
    <property type="entry name" value="DUF4939"/>
    <property type="match status" value="1"/>
</dbReference>